<dbReference type="SMART" id="SM00421">
    <property type="entry name" value="HTH_LUXR"/>
    <property type="match status" value="1"/>
</dbReference>
<accession>A0ABV1T170</accession>
<dbReference type="EMBL" id="JBEOZY010000028">
    <property type="protein sequence ID" value="MER6167583.1"/>
    <property type="molecule type" value="Genomic_DNA"/>
</dbReference>
<dbReference type="InterPro" id="IPR027417">
    <property type="entry name" value="P-loop_NTPase"/>
</dbReference>
<gene>
    <name evidence="5" type="ORF">ABT188_24060</name>
</gene>
<dbReference type="InterPro" id="IPR036388">
    <property type="entry name" value="WH-like_DNA-bd_sf"/>
</dbReference>
<dbReference type="PROSITE" id="PS50043">
    <property type="entry name" value="HTH_LUXR_2"/>
    <property type="match status" value="1"/>
</dbReference>
<organism evidence="5 6">
    <name type="scientific">Streptomyces violaceorubidus</name>
    <dbReference type="NCBI Taxonomy" id="284042"/>
    <lineage>
        <taxon>Bacteria</taxon>
        <taxon>Bacillati</taxon>
        <taxon>Actinomycetota</taxon>
        <taxon>Actinomycetes</taxon>
        <taxon>Kitasatosporales</taxon>
        <taxon>Streptomycetaceae</taxon>
        <taxon>Streptomyces</taxon>
    </lineage>
</organism>
<evidence type="ECO:0000256" key="3">
    <source>
        <dbReference type="SAM" id="MobiDB-lite"/>
    </source>
</evidence>
<feature type="domain" description="HTH luxR-type" evidence="4">
    <location>
        <begin position="895"/>
        <end position="960"/>
    </location>
</feature>
<reference evidence="5 6" key="1">
    <citation type="submission" date="2024-06" db="EMBL/GenBank/DDBJ databases">
        <title>The Natural Products Discovery Center: Release of the First 8490 Sequenced Strains for Exploring Actinobacteria Biosynthetic Diversity.</title>
        <authorList>
            <person name="Kalkreuter E."/>
            <person name="Kautsar S.A."/>
            <person name="Yang D."/>
            <person name="Bader C.D."/>
            <person name="Teijaro C.N."/>
            <person name="Fluegel L."/>
            <person name="Davis C.M."/>
            <person name="Simpson J.R."/>
            <person name="Lauterbach L."/>
            <person name="Steele A.D."/>
            <person name="Gui C."/>
            <person name="Meng S."/>
            <person name="Li G."/>
            <person name="Viehrig K."/>
            <person name="Ye F."/>
            <person name="Su P."/>
            <person name="Kiefer A.F."/>
            <person name="Nichols A."/>
            <person name="Cepeda A.J."/>
            <person name="Yan W."/>
            <person name="Fan B."/>
            <person name="Jiang Y."/>
            <person name="Adhikari A."/>
            <person name="Zheng C.-J."/>
            <person name="Schuster L."/>
            <person name="Cowan T.M."/>
            <person name="Smanski M.J."/>
            <person name="Chevrette M.G."/>
            <person name="De Carvalho L.P.S."/>
            <person name="Shen B."/>
        </authorList>
    </citation>
    <scope>NUCLEOTIDE SEQUENCE [LARGE SCALE GENOMIC DNA]</scope>
    <source>
        <strain evidence="5 6">NPDC001615</strain>
    </source>
</reference>
<keyword evidence="1" id="KW-0547">Nucleotide-binding</keyword>
<comment type="caution">
    <text evidence="5">The sequence shown here is derived from an EMBL/GenBank/DDBJ whole genome shotgun (WGS) entry which is preliminary data.</text>
</comment>
<sequence length="962" mass="100002">MNAVAGAVSLRQSAQQHAVPPPAPLPPLAAAVRGRPVADRLVGRDGELGAMEAFLRQGLAGGATRTVYGTAGAGKSELLEAGVEAAAGAGLRVLRCAGARGAGAAPRSGLLQLMWPLLDGPPSARGAGPLRDLEELLLDCASGADGTPLPFLVLGALESAAADRPLLLAVDDFDALDAASAEVLAFVARRTTGRRLAVLIAARPGPGAGHGRRALLSGLPELPLGPLSPAHSAELLALRRPGCDPLAERELLATAAGNPLALLELPARTGESVPDLPPSSDRLAAALAPGAALLPAATRDLLLVAALHPDGELPLLMSAAARIGGTAPGFEAVERAECAGLVVCEGTGLRFTHPAAAGAVVHGVGPARCRTAHAALAEVMERDPVRRAWHSAQAAEGTDAGLAARLEAVHGDALERGEPVTAVRMLRRAADLYTAPEDQGRCALLAARLAHDLGSRRMARMLAHRALRHPLGPLGTLCARVLAGQRDGTGDERRSWADPANWPVPEGPREEDHALELARLTAPGITADAERSEALLAFLDRMPRRAADPRLVHAMASVGGTRRAGVVVARLSAASDTHLVPVRDLERLGEAALLAGAALRALDLYRQAEHRCRSLGLDDRLPHVWLRQGLAHLLMGDWGQAGRSFARCGETAPHRGRDRFASAASMLTRLVRGLRAGTVPAVDAADLAAARHSVRFVDDVVAVATAWARVEGGDFAGGHAGLLALLTDPGRAAVARYALVPFAEAADAVGAGRGARALLNRLAAEMEETKEAEETKADRSAPQAAAVAVDLSSPVAAELAVARAVLSDAQEADDRYGRAFAVDLSRRPFLAASLRLAHGRLLRRRREVTDSRVTLRQAAAAFTVADARARVARITAELRAGGARTETATPGGAGPASVRDLLSAQELRIARLAAHGLSNRAIGEELGLAPRTIGAYLYRIFPRLGVTARTQLVAVLREARNG</sequence>
<dbReference type="InterPro" id="IPR000792">
    <property type="entry name" value="Tscrpt_reg_LuxR_C"/>
</dbReference>
<evidence type="ECO:0000256" key="2">
    <source>
        <dbReference type="ARBA" id="ARBA00022840"/>
    </source>
</evidence>
<dbReference type="PROSITE" id="PS00622">
    <property type="entry name" value="HTH_LUXR_1"/>
    <property type="match status" value="1"/>
</dbReference>
<dbReference type="CDD" id="cd06170">
    <property type="entry name" value="LuxR_C_like"/>
    <property type="match status" value="1"/>
</dbReference>
<dbReference type="RefSeq" id="WP_352149032.1">
    <property type="nucleotide sequence ID" value="NZ_JBEOZY010000028.1"/>
</dbReference>
<dbReference type="InterPro" id="IPR011990">
    <property type="entry name" value="TPR-like_helical_dom_sf"/>
</dbReference>
<dbReference type="SUPFAM" id="SSF52540">
    <property type="entry name" value="P-loop containing nucleoside triphosphate hydrolases"/>
    <property type="match status" value="1"/>
</dbReference>
<feature type="region of interest" description="Disordered" evidence="3">
    <location>
        <begin position="488"/>
        <end position="508"/>
    </location>
</feature>
<keyword evidence="2" id="KW-0067">ATP-binding</keyword>
<dbReference type="PANTHER" id="PTHR16305">
    <property type="entry name" value="TESTICULAR SOLUBLE ADENYLYL CYCLASE"/>
    <property type="match status" value="1"/>
</dbReference>
<proteinExistence type="predicted"/>
<name>A0ABV1T170_9ACTN</name>
<dbReference type="Gene3D" id="1.10.10.10">
    <property type="entry name" value="Winged helix-like DNA-binding domain superfamily/Winged helix DNA-binding domain"/>
    <property type="match status" value="1"/>
</dbReference>
<dbReference type="Proteomes" id="UP001496720">
    <property type="component" value="Unassembled WGS sequence"/>
</dbReference>
<evidence type="ECO:0000313" key="6">
    <source>
        <dbReference type="Proteomes" id="UP001496720"/>
    </source>
</evidence>
<dbReference type="Pfam" id="PF13191">
    <property type="entry name" value="AAA_16"/>
    <property type="match status" value="1"/>
</dbReference>
<dbReference type="PRINTS" id="PR00038">
    <property type="entry name" value="HTHLUXR"/>
</dbReference>
<evidence type="ECO:0000259" key="4">
    <source>
        <dbReference type="PROSITE" id="PS50043"/>
    </source>
</evidence>
<dbReference type="SUPFAM" id="SSF48452">
    <property type="entry name" value="TPR-like"/>
    <property type="match status" value="1"/>
</dbReference>
<protein>
    <submittedName>
        <fullName evidence="5">LuxR family transcriptional regulator</fullName>
    </submittedName>
</protein>
<dbReference type="InterPro" id="IPR041664">
    <property type="entry name" value="AAA_16"/>
</dbReference>
<dbReference type="SUPFAM" id="SSF46894">
    <property type="entry name" value="C-terminal effector domain of the bipartite response regulators"/>
    <property type="match status" value="1"/>
</dbReference>
<keyword evidence="6" id="KW-1185">Reference proteome</keyword>
<dbReference type="PANTHER" id="PTHR16305:SF35">
    <property type="entry name" value="TRANSCRIPTIONAL ACTIVATOR DOMAIN"/>
    <property type="match status" value="1"/>
</dbReference>
<dbReference type="InterPro" id="IPR016032">
    <property type="entry name" value="Sig_transdc_resp-reg_C-effctor"/>
</dbReference>
<evidence type="ECO:0000313" key="5">
    <source>
        <dbReference type="EMBL" id="MER6167583.1"/>
    </source>
</evidence>
<evidence type="ECO:0000256" key="1">
    <source>
        <dbReference type="ARBA" id="ARBA00022741"/>
    </source>
</evidence>
<dbReference type="Pfam" id="PF00196">
    <property type="entry name" value="GerE"/>
    <property type="match status" value="1"/>
</dbReference>